<keyword evidence="1" id="KW-0472">Membrane</keyword>
<keyword evidence="1" id="KW-0812">Transmembrane</keyword>
<keyword evidence="1" id="KW-1133">Transmembrane helix</keyword>
<reference evidence="2" key="1">
    <citation type="submission" date="2021-11" db="EMBL/GenBank/DDBJ databases">
        <title>The first genome sequence of unculturable Mycoplasma faucium obtained by de novo assembly of metagenomic reads.</title>
        <authorList>
            <person name="Sabat A.J."/>
            <person name="Bathoorn E."/>
            <person name="Akkerboom V."/>
            <person name="Friedrich A.W."/>
        </authorList>
    </citation>
    <scope>NUCLEOTIDE SEQUENCE [LARGE SCALE GENOMIC DNA]</scope>
    <source>
        <strain evidence="2">UMCG-MFM1</strain>
    </source>
</reference>
<organism evidence="2 3">
    <name type="scientific">Metamycoplasma faucium</name>
    <dbReference type="NCBI Taxonomy" id="56142"/>
    <lineage>
        <taxon>Bacteria</taxon>
        <taxon>Bacillati</taxon>
        <taxon>Mycoplasmatota</taxon>
        <taxon>Mycoplasmoidales</taxon>
        <taxon>Metamycoplasmataceae</taxon>
        <taxon>Metamycoplasma</taxon>
    </lineage>
</organism>
<protein>
    <recommendedName>
        <fullName evidence="4">Lipoprotein</fullName>
    </recommendedName>
</protein>
<dbReference type="RefSeq" id="WP_405311829.1">
    <property type="nucleotide sequence ID" value="NZ_CP088155.1"/>
</dbReference>
<evidence type="ECO:0000256" key="1">
    <source>
        <dbReference type="SAM" id="Phobius"/>
    </source>
</evidence>
<feature type="transmembrane region" description="Helical" evidence="1">
    <location>
        <begin position="12"/>
        <end position="31"/>
    </location>
</feature>
<keyword evidence="3" id="KW-1185">Reference proteome</keyword>
<evidence type="ECO:0008006" key="4">
    <source>
        <dbReference type="Google" id="ProtNLM"/>
    </source>
</evidence>
<sequence>MTNKSKKALKISLGIIIPTTVIFSSYFGAIACIRYNNYVKPNLPKKYETNEYKFNSKIYELNEQARKYFSMGQNIIESKKRDDILSEKNNANQYKFLFNRRFANCQDFNYVMPYLNFNDKLFNDYFKTLIDYRRFDMTNNVISNNKRSRSIVTEKNFENDVLKITKKDRLSGTIISLQIDFKTKKGEISIVSEKNATNINAKFNIYFQK</sequence>
<evidence type="ECO:0000313" key="3">
    <source>
        <dbReference type="Proteomes" id="UP001622612"/>
    </source>
</evidence>
<dbReference type="Proteomes" id="UP001622612">
    <property type="component" value="Chromosome"/>
</dbReference>
<dbReference type="PROSITE" id="PS51257">
    <property type="entry name" value="PROKAR_LIPOPROTEIN"/>
    <property type="match status" value="1"/>
</dbReference>
<gene>
    <name evidence="2" type="ORF">LQ356_00730</name>
</gene>
<evidence type="ECO:0000313" key="2">
    <source>
        <dbReference type="EMBL" id="WYM97410.1"/>
    </source>
</evidence>
<dbReference type="EMBL" id="CP088155">
    <property type="protein sequence ID" value="WYM97410.1"/>
    <property type="molecule type" value="Genomic_DNA"/>
</dbReference>
<accession>A0ABZ2TLT1</accession>
<name>A0ABZ2TLT1_9BACT</name>
<proteinExistence type="predicted"/>